<protein>
    <submittedName>
        <fullName evidence="2">GDSL esterase/lipase At4g10955-like</fullName>
    </submittedName>
</protein>
<dbReference type="RefSeq" id="XP_022719718.1">
    <property type="nucleotide sequence ID" value="XM_022863983.1"/>
</dbReference>
<sequence>MDPMPICESERPICAEYIGYFEHRRKLENIGAGAIARLTSQHSLANLFMSSVGIKGVETSEPLHLLPSANLTVNLNPPPDIMQAHGLYQWWRPDLNLSGLRKHRLHCLLRVINCMMPADYLRNNTIGFTSRL</sequence>
<evidence type="ECO:0000313" key="1">
    <source>
        <dbReference type="Proteomes" id="UP000515121"/>
    </source>
</evidence>
<dbReference type="KEGG" id="dzi:111277563"/>
<evidence type="ECO:0000313" key="2">
    <source>
        <dbReference type="RefSeq" id="XP_022719718.1"/>
    </source>
</evidence>
<dbReference type="PANTHER" id="PTHR31479">
    <property type="entry name" value="ALPHA/BETA-HYDROLASES SUPERFAMILY PROTEIN"/>
    <property type="match status" value="1"/>
</dbReference>
<dbReference type="Proteomes" id="UP000515121">
    <property type="component" value="Unplaced"/>
</dbReference>
<proteinExistence type="predicted"/>
<name>A0A6P5WV75_DURZI</name>
<organism evidence="1 2">
    <name type="scientific">Durio zibethinus</name>
    <name type="common">Durian</name>
    <dbReference type="NCBI Taxonomy" id="66656"/>
    <lineage>
        <taxon>Eukaryota</taxon>
        <taxon>Viridiplantae</taxon>
        <taxon>Streptophyta</taxon>
        <taxon>Embryophyta</taxon>
        <taxon>Tracheophyta</taxon>
        <taxon>Spermatophyta</taxon>
        <taxon>Magnoliopsida</taxon>
        <taxon>eudicotyledons</taxon>
        <taxon>Gunneridae</taxon>
        <taxon>Pentapetalae</taxon>
        <taxon>rosids</taxon>
        <taxon>malvids</taxon>
        <taxon>Malvales</taxon>
        <taxon>Malvaceae</taxon>
        <taxon>Helicteroideae</taxon>
        <taxon>Durio</taxon>
    </lineage>
</organism>
<dbReference type="AlphaFoldDB" id="A0A6P5WV75"/>
<reference evidence="2" key="1">
    <citation type="submission" date="2025-08" db="UniProtKB">
        <authorList>
            <consortium name="RefSeq"/>
        </authorList>
    </citation>
    <scope>IDENTIFICATION</scope>
    <source>
        <tissue evidence="2">Fruit stalk</tissue>
    </source>
</reference>
<gene>
    <name evidence="2" type="primary">LOC111277563</name>
</gene>
<dbReference type="OrthoDB" id="58570at2759"/>
<dbReference type="PANTHER" id="PTHR31479:SF12">
    <property type="entry name" value="SUPERFAMILY PROTEIN, PUTATIVE-RELATED"/>
    <property type="match status" value="1"/>
</dbReference>
<dbReference type="GeneID" id="111277563"/>
<keyword evidence="1" id="KW-1185">Reference proteome</keyword>
<accession>A0A6P5WV75</accession>